<comment type="similarity">
    <text evidence="2">Belongs to the DtxR/MntR family.</text>
</comment>
<dbReference type="GO" id="GO:0005737">
    <property type="term" value="C:cytoplasm"/>
    <property type="evidence" value="ECO:0007669"/>
    <property type="project" value="UniProtKB-SubCell"/>
</dbReference>
<dbReference type="GO" id="GO:0046983">
    <property type="term" value="F:protein dimerization activity"/>
    <property type="evidence" value="ECO:0007669"/>
    <property type="project" value="InterPro"/>
</dbReference>
<dbReference type="GO" id="GO:0045892">
    <property type="term" value="P:negative regulation of DNA-templated transcription"/>
    <property type="evidence" value="ECO:0007669"/>
    <property type="project" value="TreeGrafter"/>
</dbReference>
<protein>
    <submittedName>
        <fullName evidence="9">Metal-dependent transcriptional regulator</fullName>
    </submittedName>
</protein>
<dbReference type="InterPro" id="IPR022689">
    <property type="entry name" value="Iron_dep_repressor"/>
</dbReference>
<name>A0A9X1NGV2_9ACTN</name>
<dbReference type="Pfam" id="PF01325">
    <property type="entry name" value="Fe_dep_repress"/>
    <property type="match status" value="1"/>
</dbReference>
<dbReference type="SMART" id="SM00529">
    <property type="entry name" value="HTH_DTXR"/>
    <property type="match status" value="1"/>
</dbReference>
<dbReference type="Gene3D" id="1.10.10.10">
    <property type="entry name" value="Winged helix-like DNA-binding domain superfamily/Winged helix DNA-binding domain"/>
    <property type="match status" value="1"/>
</dbReference>
<evidence type="ECO:0000256" key="1">
    <source>
        <dbReference type="ARBA" id="ARBA00004496"/>
    </source>
</evidence>
<gene>
    <name evidence="9" type="ORF">LR394_28240</name>
</gene>
<evidence type="ECO:0000313" key="10">
    <source>
        <dbReference type="Proteomes" id="UP001138997"/>
    </source>
</evidence>
<keyword evidence="5" id="KW-0805">Transcription regulation</keyword>
<evidence type="ECO:0000256" key="3">
    <source>
        <dbReference type="ARBA" id="ARBA00011738"/>
    </source>
</evidence>
<evidence type="ECO:0000256" key="7">
    <source>
        <dbReference type="ARBA" id="ARBA00023163"/>
    </source>
</evidence>
<comment type="caution">
    <text evidence="9">The sequence shown here is derived from an EMBL/GenBank/DDBJ whole genome shotgun (WGS) entry which is preliminary data.</text>
</comment>
<evidence type="ECO:0000256" key="2">
    <source>
        <dbReference type="ARBA" id="ARBA00007871"/>
    </source>
</evidence>
<evidence type="ECO:0000256" key="6">
    <source>
        <dbReference type="ARBA" id="ARBA00023125"/>
    </source>
</evidence>
<dbReference type="InterPro" id="IPR050536">
    <property type="entry name" value="DtxR_MntR_Metal-Reg"/>
</dbReference>
<dbReference type="Pfam" id="PF04023">
    <property type="entry name" value="FeoA"/>
    <property type="match status" value="1"/>
</dbReference>
<reference evidence="9" key="1">
    <citation type="submission" date="2021-11" db="EMBL/GenBank/DDBJ databases">
        <title>Streptomyces corallinus and Kineosporia corallina sp. nov., two new coral-derived marine actinobacteria.</title>
        <authorList>
            <person name="Buangrab K."/>
            <person name="Sutthacheep M."/>
            <person name="Yeemin T."/>
            <person name="Harunari E."/>
            <person name="Igarashi Y."/>
            <person name="Sripreechasak P."/>
            <person name="Kanchanasin P."/>
            <person name="Tanasupawat S."/>
            <person name="Phongsopitanun W."/>
        </authorList>
    </citation>
    <scope>NUCLEOTIDE SEQUENCE</scope>
    <source>
        <strain evidence="9">JCM 31032</strain>
    </source>
</reference>
<keyword evidence="4" id="KW-0408">Iron</keyword>
<organism evidence="9 10">
    <name type="scientific">Kineosporia babensis</name>
    <dbReference type="NCBI Taxonomy" id="499548"/>
    <lineage>
        <taxon>Bacteria</taxon>
        <taxon>Bacillati</taxon>
        <taxon>Actinomycetota</taxon>
        <taxon>Actinomycetes</taxon>
        <taxon>Kineosporiales</taxon>
        <taxon>Kineosporiaceae</taxon>
        <taxon>Kineosporia</taxon>
    </lineage>
</organism>
<dbReference type="SUPFAM" id="SSF47979">
    <property type="entry name" value="Iron-dependent repressor protein, dimerization domain"/>
    <property type="match status" value="1"/>
</dbReference>
<dbReference type="Pfam" id="PF02742">
    <property type="entry name" value="Fe_dep_repr_C"/>
    <property type="match status" value="1"/>
</dbReference>
<dbReference type="InterPro" id="IPR007167">
    <property type="entry name" value="Fe-transptr_FeoA-like"/>
</dbReference>
<dbReference type="GO" id="GO:0003700">
    <property type="term" value="F:DNA-binding transcription factor activity"/>
    <property type="evidence" value="ECO:0007669"/>
    <property type="project" value="InterPro"/>
</dbReference>
<dbReference type="InterPro" id="IPR036390">
    <property type="entry name" value="WH_DNA-bd_sf"/>
</dbReference>
<sequence length="237" mass="25775">MNDHDLVDTSEMYLKAVLELEEEGVVALRARLVERFGHSGPTVSQTVDRLRRDGLLDLGADRQILLTEAGRTMAGDVMRKHRLTEVFLHQVVGLEWPLLHTEACRWEHVISDHTEGLIAVLLKNPVTSPYGNPIAAGQVSAAENLTRRAVDAGTPVSISWIGEPLQADPDALEELEKQGIIPGAVVTVTEQNSSSVVLVKDAGGEVRLPAQVAKHLFVAVLSPELPRARRPEAMISG</sequence>
<dbReference type="PROSITE" id="PS50944">
    <property type="entry name" value="HTH_DTXR"/>
    <property type="match status" value="1"/>
</dbReference>
<evidence type="ECO:0000259" key="8">
    <source>
        <dbReference type="PROSITE" id="PS50944"/>
    </source>
</evidence>
<keyword evidence="7" id="KW-0804">Transcription</keyword>
<dbReference type="InterPro" id="IPR036421">
    <property type="entry name" value="Fe_dep_repressor_sf"/>
</dbReference>
<accession>A0A9X1NGV2</accession>
<evidence type="ECO:0000313" key="9">
    <source>
        <dbReference type="EMBL" id="MCD5314797.1"/>
    </source>
</evidence>
<dbReference type="InterPro" id="IPR038157">
    <property type="entry name" value="FeoA_core_dom"/>
</dbReference>
<comment type="subunit">
    <text evidence="3">Homodimer.</text>
</comment>
<dbReference type="PANTHER" id="PTHR33238:SF10">
    <property type="entry name" value="IRON-DEPENDENT REPRESSOR IDER"/>
    <property type="match status" value="1"/>
</dbReference>
<evidence type="ECO:0000256" key="4">
    <source>
        <dbReference type="ARBA" id="ARBA00023004"/>
    </source>
</evidence>
<dbReference type="InterPro" id="IPR036388">
    <property type="entry name" value="WH-like_DNA-bd_sf"/>
</dbReference>
<keyword evidence="6" id="KW-0238">DNA-binding</keyword>
<dbReference type="GO" id="GO:0046914">
    <property type="term" value="F:transition metal ion binding"/>
    <property type="evidence" value="ECO:0007669"/>
    <property type="project" value="InterPro"/>
</dbReference>
<comment type="subcellular location">
    <subcellularLocation>
        <location evidence="1">Cytoplasm</location>
    </subcellularLocation>
</comment>
<proteinExistence type="inferred from homology"/>
<dbReference type="InterPro" id="IPR022687">
    <property type="entry name" value="HTH_DTXR"/>
</dbReference>
<dbReference type="RefSeq" id="WP_231447601.1">
    <property type="nucleotide sequence ID" value="NZ_JAJOMB010000018.1"/>
</dbReference>
<dbReference type="InterPro" id="IPR001367">
    <property type="entry name" value="Fe_dep_repressor"/>
</dbReference>
<dbReference type="SUPFAM" id="SSF46785">
    <property type="entry name" value="Winged helix' DNA-binding domain"/>
    <property type="match status" value="1"/>
</dbReference>
<dbReference type="Gene3D" id="2.30.30.90">
    <property type="match status" value="1"/>
</dbReference>
<dbReference type="EMBL" id="JAJOMB010000018">
    <property type="protein sequence ID" value="MCD5314797.1"/>
    <property type="molecule type" value="Genomic_DNA"/>
</dbReference>
<dbReference type="Proteomes" id="UP001138997">
    <property type="component" value="Unassembled WGS sequence"/>
</dbReference>
<dbReference type="PANTHER" id="PTHR33238">
    <property type="entry name" value="IRON (METAL) DEPENDENT REPRESSOR, DTXR FAMILY"/>
    <property type="match status" value="1"/>
</dbReference>
<dbReference type="SUPFAM" id="SSF50037">
    <property type="entry name" value="C-terminal domain of transcriptional repressors"/>
    <property type="match status" value="1"/>
</dbReference>
<dbReference type="AlphaFoldDB" id="A0A9X1NGV2"/>
<dbReference type="InterPro" id="IPR008988">
    <property type="entry name" value="Transcriptional_repressor_C"/>
</dbReference>
<feature type="domain" description="HTH dtxR-type" evidence="8">
    <location>
        <begin position="6"/>
        <end position="67"/>
    </location>
</feature>
<evidence type="ECO:0000256" key="5">
    <source>
        <dbReference type="ARBA" id="ARBA00023015"/>
    </source>
</evidence>
<keyword evidence="10" id="KW-1185">Reference proteome</keyword>
<dbReference type="GO" id="GO:0003677">
    <property type="term" value="F:DNA binding"/>
    <property type="evidence" value="ECO:0007669"/>
    <property type="project" value="UniProtKB-KW"/>
</dbReference>